<gene>
    <name evidence="2" type="ORF">SAMN04487993_11081</name>
</gene>
<sequence>MSIPVLTAPLLDPGAARERLELPEGLSLAEIVSQALPGLLAEDRSQLRVMLVSQTGAAVIEPRFWHVTRPKAGVQVVIRLVPGKGGARSILLAVVAVAALALAPSVAPLFGKAFGASKLGQALVGIGLNLLGAALVNAIVPPVVPDQDSRRNRYLVSGWANELRPGEALPLVLGRLRVAPVHLATPYMSIIGEDQYVTALLSWGYGPLSISDIRIGDTPLSEFDEVETELREGWPGDAPVSLYPEQVVEDGDGVELVRPMPRNDAGEIIDGAEPIETPVVRVTASNAIRAS</sequence>
<dbReference type="Proteomes" id="UP000199093">
    <property type="component" value="Unassembled WGS sequence"/>
</dbReference>
<dbReference type="AlphaFoldDB" id="A0A1G8VHV0"/>
<organism evidence="2 3">
    <name type="scientific">Salipiger marinus</name>
    <dbReference type="NCBI Taxonomy" id="555512"/>
    <lineage>
        <taxon>Bacteria</taxon>
        <taxon>Pseudomonadati</taxon>
        <taxon>Pseudomonadota</taxon>
        <taxon>Alphaproteobacteria</taxon>
        <taxon>Rhodobacterales</taxon>
        <taxon>Roseobacteraceae</taxon>
        <taxon>Salipiger</taxon>
    </lineage>
</organism>
<dbReference type="STRING" id="555512.SAMN04487993_11081"/>
<protein>
    <recommendedName>
        <fullName evidence="4">Phage tail protein</fullName>
    </recommendedName>
</protein>
<keyword evidence="1" id="KW-1133">Transmembrane helix</keyword>
<evidence type="ECO:0000313" key="2">
    <source>
        <dbReference type="EMBL" id="SDJ65477.1"/>
    </source>
</evidence>
<evidence type="ECO:0008006" key="4">
    <source>
        <dbReference type="Google" id="ProtNLM"/>
    </source>
</evidence>
<evidence type="ECO:0000256" key="1">
    <source>
        <dbReference type="SAM" id="Phobius"/>
    </source>
</evidence>
<dbReference type="EMBL" id="FNEJ01000108">
    <property type="protein sequence ID" value="SDJ65477.1"/>
    <property type="molecule type" value="Genomic_DNA"/>
</dbReference>
<evidence type="ECO:0000313" key="3">
    <source>
        <dbReference type="Proteomes" id="UP000199093"/>
    </source>
</evidence>
<proteinExistence type="predicted"/>
<name>A0A1G8VHV0_9RHOB</name>
<accession>A0A1G8VHV0</accession>
<keyword evidence="1" id="KW-0812">Transmembrane</keyword>
<feature type="transmembrane region" description="Helical" evidence="1">
    <location>
        <begin position="89"/>
        <end position="110"/>
    </location>
</feature>
<keyword evidence="1" id="KW-0472">Membrane</keyword>
<reference evidence="2 3" key="1">
    <citation type="submission" date="2016-10" db="EMBL/GenBank/DDBJ databases">
        <authorList>
            <person name="de Groot N.N."/>
        </authorList>
    </citation>
    <scope>NUCLEOTIDE SEQUENCE [LARGE SCALE GENOMIC DNA]</scope>
    <source>
        <strain evidence="2 3">DSM 26424</strain>
    </source>
</reference>
<feature type="non-terminal residue" evidence="2">
    <location>
        <position position="291"/>
    </location>
</feature>
<keyword evidence="3" id="KW-1185">Reference proteome</keyword>
<feature type="transmembrane region" description="Helical" evidence="1">
    <location>
        <begin position="122"/>
        <end position="144"/>
    </location>
</feature>